<feature type="transmembrane region" description="Helical" evidence="2">
    <location>
        <begin position="27"/>
        <end position="52"/>
    </location>
</feature>
<feature type="transmembrane region" description="Helical" evidence="2">
    <location>
        <begin position="58"/>
        <end position="75"/>
    </location>
</feature>
<keyword evidence="2" id="KW-0472">Membrane</keyword>
<evidence type="ECO:0000313" key="3">
    <source>
        <dbReference type="EMBL" id="PPK67858.1"/>
    </source>
</evidence>
<keyword evidence="2" id="KW-1133">Transmembrane helix</keyword>
<reference evidence="3 4" key="1">
    <citation type="submission" date="2018-02" db="EMBL/GenBank/DDBJ databases">
        <title>Genomic Encyclopedia of Archaeal and Bacterial Type Strains, Phase II (KMG-II): from individual species to whole genera.</title>
        <authorList>
            <person name="Goeker M."/>
        </authorList>
    </citation>
    <scope>NUCLEOTIDE SEQUENCE [LARGE SCALE GENOMIC DNA]</scope>
    <source>
        <strain evidence="3 4">YU 961-1</strain>
    </source>
</reference>
<proteinExistence type="predicted"/>
<gene>
    <name evidence="3" type="ORF">CLV40_10688</name>
</gene>
<evidence type="ECO:0000256" key="2">
    <source>
        <dbReference type="SAM" id="Phobius"/>
    </source>
</evidence>
<name>A0A2S6GRI6_9PSEU</name>
<dbReference type="EMBL" id="PTIX01000006">
    <property type="protein sequence ID" value="PPK67858.1"/>
    <property type="molecule type" value="Genomic_DNA"/>
</dbReference>
<evidence type="ECO:0000313" key="4">
    <source>
        <dbReference type="Proteomes" id="UP000239203"/>
    </source>
</evidence>
<keyword evidence="2" id="KW-0812">Transmembrane</keyword>
<dbReference type="RefSeq" id="WP_181043474.1">
    <property type="nucleotide sequence ID" value="NZ_CP154825.1"/>
</dbReference>
<evidence type="ECO:0000256" key="1">
    <source>
        <dbReference type="SAM" id="MobiDB-lite"/>
    </source>
</evidence>
<feature type="region of interest" description="Disordered" evidence="1">
    <location>
        <begin position="384"/>
        <end position="412"/>
    </location>
</feature>
<feature type="transmembrane region" description="Helical" evidence="2">
    <location>
        <begin position="87"/>
        <end position="109"/>
    </location>
</feature>
<organism evidence="3 4">
    <name type="scientific">Actinokineospora auranticolor</name>
    <dbReference type="NCBI Taxonomy" id="155976"/>
    <lineage>
        <taxon>Bacteria</taxon>
        <taxon>Bacillati</taxon>
        <taxon>Actinomycetota</taxon>
        <taxon>Actinomycetes</taxon>
        <taxon>Pseudonocardiales</taxon>
        <taxon>Pseudonocardiaceae</taxon>
        <taxon>Actinokineospora</taxon>
    </lineage>
</organism>
<keyword evidence="4" id="KW-1185">Reference proteome</keyword>
<protein>
    <submittedName>
        <fullName evidence="3">Uncharacterized protein DUF4407</fullName>
    </submittedName>
</protein>
<accession>A0A2S6GRI6</accession>
<dbReference type="AlphaFoldDB" id="A0A2S6GRI6"/>
<dbReference type="Pfam" id="PF14362">
    <property type="entry name" value="DUF4407"/>
    <property type="match status" value="1"/>
</dbReference>
<comment type="caution">
    <text evidence="3">The sequence shown here is derived from an EMBL/GenBank/DDBJ whole genome shotgun (WGS) entry which is preliminary data.</text>
</comment>
<dbReference type="Proteomes" id="UP000239203">
    <property type="component" value="Unassembled WGS sequence"/>
</dbReference>
<sequence length="412" mass="44252">MIGGFLARVGGARPDLLAKTPTDRFRYAATGGVLLTTAAIAAASAAFALVMALRVPPVGAVLGGLAWGLVILNLDRLLVITMSRENGVLAAVLTALPRLALAVLLGVVISTPLVLRIFEPEVNLELQVLAQEKQAAFAADDRARSDRIAEADAKIAEWNRVAGSTVDGERPVVEAKAAVDEAWRQYQVANGEAQCELDGTCGTGRAGVGQSQRDKAQAAERAYDNYNRAKAGYEQARADAVGAHRGTVDAARAEAERLGVERKSLADAQDLDRRQFAQGSREAGLLARIEALDSLTAKRPGLGSAHWVLFLLFAALEVLPVLVKLMQLLGAPTLYEQLLAEHVKSAKALEIRAIGRAADVADERAEYRAELDLAEARRDYRRDLRRAEQPGEQTIPHLRRGADRSRGVGLPR</sequence>
<dbReference type="InterPro" id="IPR025519">
    <property type="entry name" value="DUF4407"/>
</dbReference>